<name>A0ABV6ZJV0_9HYPH</name>
<evidence type="ECO:0000313" key="3">
    <source>
        <dbReference type="Proteomes" id="UP001595190"/>
    </source>
</evidence>
<sequence length="221" mass="24639">MESVRSHWRIWGRRVTAAGACIVLALIAVLLIWWAASGDACELATHLNDGKGACFEFWLNRYQTLITGILAVVAASVGAVIAWRAAILEIEHAKKSDSRVNSENWELFKKTALSVLASVIKVLEEINIESTAHNVYLKVDASLMHLDVFRQSMSGLKEQCTGKTRGGMNAYELLIGNIATALQKLLDTKDTFPIELFKSEINEFRISARRIKDTLSNQQYD</sequence>
<accession>A0ABV6ZJV0</accession>
<reference evidence="2 3" key="1">
    <citation type="submission" date="2024-09" db="EMBL/GenBank/DDBJ databases">
        <title>Description of Labrys sedimenti sp. nov., isolated from a diclofenac-degrading enrichment culture, and genome-based reclassification of Labrys portucalensis as a later heterotypic synonym of Labrys neptuniae.</title>
        <authorList>
            <person name="Tancsics A."/>
            <person name="Csepanyi A."/>
        </authorList>
    </citation>
    <scope>NUCLEOTIDE SEQUENCE [LARGE SCALE GENOMIC DNA]</scope>
    <source>
        <strain evidence="2 3">LMG 23412</strain>
    </source>
</reference>
<keyword evidence="1" id="KW-0812">Transmembrane</keyword>
<evidence type="ECO:0000256" key="1">
    <source>
        <dbReference type="SAM" id="Phobius"/>
    </source>
</evidence>
<comment type="caution">
    <text evidence="2">The sequence shown here is derived from an EMBL/GenBank/DDBJ whole genome shotgun (WGS) entry which is preliminary data.</text>
</comment>
<proteinExistence type="predicted"/>
<dbReference type="RefSeq" id="WP_394313059.1">
    <property type="nucleotide sequence ID" value="NZ_JBHGPK010000011.1"/>
</dbReference>
<dbReference type="Proteomes" id="UP001595190">
    <property type="component" value="Unassembled WGS sequence"/>
</dbReference>
<keyword evidence="1" id="KW-1133">Transmembrane helix</keyword>
<feature type="transmembrane region" description="Helical" evidence="1">
    <location>
        <begin position="62"/>
        <end position="86"/>
    </location>
</feature>
<dbReference type="EMBL" id="JBHGPK010000011">
    <property type="protein sequence ID" value="MFC2252459.1"/>
    <property type="molecule type" value="Genomic_DNA"/>
</dbReference>
<organism evidence="2 3">
    <name type="scientific">Labrys neptuniae</name>
    <dbReference type="NCBI Taxonomy" id="376174"/>
    <lineage>
        <taxon>Bacteria</taxon>
        <taxon>Pseudomonadati</taxon>
        <taxon>Pseudomonadota</taxon>
        <taxon>Alphaproteobacteria</taxon>
        <taxon>Hyphomicrobiales</taxon>
        <taxon>Xanthobacteraceae</taxon>
        <taxon>Labrys</taxon>
    </lineage>
</organism>
<protein>
    <submittedName>
        <fullName evidence="2">Uncharacterized protein</fullName>
    </submittedName>
</protein>
<evidence type="ECO:0000313" key="2">
    <source>
        <dbReference type="EMBL" id="MFC2252459.1"/>
    </source>
</evidence>
<gene>
    <name evidence="2" type="ORF">ACETRX_22680</name>
</gene>
<keyword evidence="1" id="KW-0472">Membrane</keyword>